<evidence type="ECO:0000256" key="6">
    <source>
        <dbReference type="ARBA" id="ARBA00022840"/>
    </source>
</evidence>
<dbReference type="Gene3D" id="3.30.420.40">
    <property type="match status" value="2"/>
</dbReference>
<dbReference type="RefSeq" id="WP_348789944.1">
    <property type="nucleotide sequence ID" value="NZ_CP157390.1"/>
</dbReference>
<evidence type="ECO:0000256" key="1">
    <source>
        <dbReference type="ARBA" id="ARBA00009156"/>
    </source>
</evidence>
<keyword evidence="2 9" id="KW-0859">Xylose metabolism</keyword>
<dbReference type="Pfam" id="PF00370">
    <property type="entry name" value="FGGY_N"/>
    <property type="match status" value="1"/>
</dbReference>
<keyword evidence="6 9" id="KW-0067">ATP-binding</keyword>
<dbReference type="AlphaFoldDB" id="A0AAU7GH75"/>
<protein>
    <recommendedName>
        <fullName evidence="9">Xylulose kinase</fullName>
        <shortName evidence="9">Xylulokinase</shortName>
        <ecNumber evidence="9">2.7.1.17</ecNumber>
    </recommendedName>
</protein>
<feature type="domain" description="Carbohydrate kinase FGGY C-terminal" evidence="11">
    <location>
        <begin position="255"/>
        <end position="445"/>
    </location>
</feature>
<feature type="domain" description="Carbohydrate kinase FGGY N-terminal" evidence="10">
    <location>
        <begin position="1"/>
        <end position="245"/>
    </location>
</feature>
<dbReference type="PIRSF" id="PIRSF000538">
    <property type="entry name" value="GlpK"/>
    <property type="match status" value="1"/>
</dbReference>
<dbReference type="PANTHER" id="PTHR43095">
    <property type="entry name" value="SUGAR KINASE"/>
    <property type="match status" value="1"/>
</dbReference>
<accession>A0AAU7GH75</accession>
<dbReference type="PANTHER" id="PTHR43095:SF5">
    <property type="entry name" value="XYLULOSE KINASE"/>
    <property type="match status" value="1"/>
</dbReference>
<dbReference type="InterPro" id="IPR000577">
    <property type="entry name" value="Carb_kinase_FGGY"/>
</dbReference>
<evidence type="ECO:0000256" key="9">
    <source>
        <dbReference type="RuleBase" id="RU364073"/>
    </source>
</evidence>
<organism evidence="12">
    <name type="scientific">Leifsonia sp. NPDC080035</name>
    <dbReference type="NCBI Taxonomy" id="3143936"/>
    <lineage>
        <taxon>Bacteria</taxon>
        <taxon>Bacillati</taxon>
        <taxon>Actinomycetota</taxon>
        <taxon>Actinomycetes</taxon>
        <taxon>Micrococcales</taxon>
        <taxon>Microbacteriaceae</taxon>
        <taxon>Leifsonia</taxon>
    </lineage>
</organism>
<dbReference type="InterPro" id="IPR018484">
    <property type="entry name" value="FGGY_N"/>
</dbReference>
<dbReference type="EMBL" id="CP157390">
    <property type="protein sequence ID" value="XBM50034.1"/>
    <property type="molecule type" value="Genomic_DNA"/>
</dbReference>
<evidence type="ECO:0000256" key="2">
    <source>
        <dbReference type="ARBA" id="ARBA00022629"/>
    </source>
</evidence>
<dbReference type="GO" id="GO:0004856">
    <property type="term" value="F:D-xylulokinase activity"/>
    <property type="evidence" value="ECO:0007669"/>
    <property type="project" value="UniProtKB-EC"/>
</dbReference>
<dbReference type="InterPro" id="IPR006000">
    <property type="entry name" value="Xylulokinase"/>
</dbReference>
<dbReference type="InterPro" id="IPR043129">
    <property type="entry name" value="ATPase_NBD"/>
</dbReference>
<comment type="similarity">
    <text evidence="1 8">Belongs to the FGGY kinase family.</text>
</comment>
<dbReference type="SUPFAM" id="SSF53067">
    <property type="entry name" value="Actin-like ATPase domain"/>
    <property type="match status" value="2"/>
</dbReference>
<evidence type="ECO:0000256" key="7">
    <source>
        <dbReference type="ARBA" id="ARBA00023277"/>
    </source>
</evidence>
<dbReference type="GO" id="GO:0005524">
    <property type="term" value="F:ATP binding"/>
    <property type="evidence" value="ECO:0007669"/>
    <property type="project" value="UniProtKB-KW"/>
</dbReference>
<reference evidence="12" key="1">
    <citation type="submission" date="2024-05" db="EMBL/GenBank/DDBJ databases">
        <title>The Natural Products Discovery Center: Release of the First 8490 Sequenced Strains for Exploring Actinobacteria Biosynthetic Diversity.</title>
        <authorList>
            <person name="Kalkreuter E."/>
            <person name="Kautsar S.A."/>
            <person name="Yang D."/>
            <person name="Bader C.D."/>
            <person name="Teijaro C.N."/>
            <person name="Fluegel L."/>
            <person name="Davis C.M."/>
            <person name="Simpson J.R."/>
            <person name="Lauterbach L."/>
            <person name="Steele A.D."/>
            <person name="Gui C."/>
            <person name="Meng S."/>
            <person name="Li G."/>
            <person name="Viehrig K."/>
            <person name="Ye F."/>
            <person name="Su P."/>
            <person name="Kiefer A.F."/>
            <person name="Nichols A."/>
            <person name="Cepeda A.J."/>
            <person name="Yan W."/>
            <person name="Fan B."/>
            <person name="Jiang Y."/>
            <person name="Adhikari A."/>
            <person name="Zheng C.-J."/>
            <person name="Schuster L."/>
            <person name="Cowan T.M."/>
            <person name="Smanski M.J."/>
            <person name="Chevrette M.G."/>
            <person name="de Carvalho L.P.S."/>
            <person name="Shen B."/>
        </authorList>
    </citation>
    <scope>NUCLEOTIDE SEQUENCE</scope>
    <source>
        <strain evidence="12">NPDC080035</strain>
    </source>
</reference>
<evidence type="ECO:0000259" key="10">
    <source>
        <dbReference type="Pfam" id="PF00370"/>
    </source>
</evidence>
<proteinExistence type="inferred from homology"/>
<evidence type="ECO:0000256" key="4">
    <source>
        <dbReference type="ARBA" id="ARBA00022741"/>
    </source>
</evidence>
<dbReference type="NCBIfam" id="TIGR01312">
    <property type="entry name" value="XylB"/>
    <property type="match status" value="1"/>
</dbReference>
<dbReference type="InterPro" id="IPR050406">
    <property type="entry name" value="FGGY_Carb_Kinase"/>
</dbReference>
<dbReference type="InterPro" id="IPR018483">
    <property type="entry name" value="Carb_kinase_FGGY_CS"/>
</dbReference>
<dbReference type="EC" id="2.7.1.17" evidence="9"/>
<comment type="catalytic activity">
    <reaction evidence="9">
        <text>D-xylulose + ATP = D-xylulose 5-phosphate + ADP + H(+)</text>
        <dbReference type="Rhea" id="RHEA:10964"/>
        <dbReference type="ChEBI" id="CHEBI:15378"/>
        <dbReference type="ChEBI" id="CHEBI:17140"/>
        <dbReference type="ChEBI" id="CHEBI:30616"/>
        <dbReference type="ChEBI" id="CHEBI:57737"/>
        <dbReference type="ChEBI" id="CHEBI:456216"/>
        <dbReference type="EC" id="2.7.1.17"/>
    </reaction>
</comment>
<dbReference type="Pfam" id="PF02782">
    <property type="entry name" value="FGGY_C"/>
    <property type="match status" value="1"/>
</dbReference>
<dbReference type="CDD" id="cd07805">
    <property type="entry name" value="ASKHA_NBD_FGGY_CvXK-like"/>
    <property type="match status" value="1"/>
</dbReference>
<dbReference type="InterPro" id="IPR018485">
    <property type="entry name" value="FGGY_C"/>
</dbReference>
<name>A0AAU7GH75_9MICO</name>
<keyword evidence="7 9" id="KW-0119">Carbohydrate metabolism</keyword>
<evidence type="ECO:0000259" key="11">
    <source>
        <dbReference type="Pfam" id="PF02782"/>
    </source>
</evidence>
<keyword evidence="4 9" id="KW-0547">Nucleotide-binding</keyword>
<evidence type="ECO:0000256" key="8">
    <source>
        <dbReference type="RuleBase" id="RU003733"/>
    </source>
</evidence>
<dbReference type="PROSITE" id="PS00445">
    <property type="entry name" value="FGGY_KINASES_2"/>
    <property type="match status" value="1"/>
</dbReference>
<keyword evidence="3 8" id="KW-0808">Transferase</keyword>
<dbReference type="GO" id="GO:0042732">
    <property type="term" value="P:D-xylose metabolic process"/>
    <property type="evidence" value="ECO:0007669"/>
    <property type="project" value="UniProtKB-KW"/>
</dbReference>
<evidence type="ECO:0000256" key="3">
    <source>
        <dbReference type="ARBA" id="ARBA00022679"/>
    </source>
</evidence>
<dbReference type="GO" id="GO:0005997">
    <property type="term" value="P:xylulose metabolic process"/>
    <property type="evidence" value="ECO:0007669"/>
    <property type="project" value="InterPro"/>
</dbReference>
<keyword evidence="5 8" id="KW-0418">Kinase</keyword>
<evidence type="ECO:0000256" key="5">
    <source>
        <dbReference type="ARBA" id="ARBA00022777"/>
    </source>
</evidence>
<gene>
    <name evidence="9 12" type="primary">xylB</name>
    <name evidence="12" type="ORF">AAME72_09220</name>
</gene>
<sequence length="502" mass="53538">MIIAHDLGTTGNKASLHEDDGTLVTAVTARYGTHFAAGGVAEQDPEDWWRAVVEATTALLAHDAAAGRTVTAVSFSGQMMGAVFLDEGYRPVHPAIIWADTRSSAQCERLADAIGRERGYRITGHQFNPTYSASKIMWLAEHRPDVYARVRHICLAKDFVVQRLTGRLVTDPSDASSTNAFDQLRGEWSDEILDAAGIDRALLPEVVPSTTVVGGMRRDAAEAMGLPEGTPVVLGGGDGPMAALGTGIVEPADGAYAYLGTSSWVSMSATQPLHDPQMRTMTFTHVVPGHYVPTATMQAGGGSLQWIAELLEPSADSATFDRLVGDASTASASGEGLYFLPYLLGERSPYWNPDARGAFVGLSRHHDRSHLVRAVLEGVAFNLLTCVDAFRESGAPVERVDAIGGGANSDAWLQLMADMWGATVRRRSIVDEGNSLGAAVVAGVGAGVIPDLGASRALSEVTAEFRPDPVRHAEYVQRHEAFVDAYARLEPWFAARAAEARG</sequence>
<evidence type="ECO:0000313" key="12">
    <source>
        <dbReference type="EMBL" id="XBM50034.1"/>
    </source>
</evidence>